<proteinExistence type="predicted"/>
<sequence length="41" mass="4914">MVTIKKIYFNGKYFGFSILDIYKCPFSRICEKSSNKVFFSY</sequence>
<reference evidence="1" key="1">
    <citation type="journal article" date="2020" name="Nature">
        <title>Giant virus diversity and host interactions through global metagenomics.</title>
        <authorList>
            <person name="Schulz F."/>
            <person name="Roux S."/>
            <person name="Paez-Espino D."/>
            <person name="Jungbluth S."/>
            <person name="Walsh D.A."/>
            <person name="Denef V.J."/>
            <person name="McMahon K.D."/>
            <person name="Konstantinidis K.T."/>
            <person name="Eloe-Fadrosh E.A."/>
            <person name="Kyrpides N.C."/>
            <person name="Woyke T."/>
        </authorList>
    </citation>
    <scope>NUCLEOTIDE SEQUENCE</scope>
    <source>
        <strain evidence="1">GVMAG-M-3300024258-14</strain>
    </source>
</reference>
<dbReference type="EMBL" id="MN740215">
    <property type="protein sequence ID" value="QHT94125.1"/>
    <property type="molecule type" value="Genomic_DNA"/>
</dbReference>
<protein>
    <submittedName>
        <fullName evidence="1">Uncharacterized protein</fullName>
    </submittedName>
</protein>
<evidence type="ECO:0000313" key="1">
    <source>
        <dbReference type="EMBL" id="QHT94125.1"/>
    </source>
</evidence>
<accession>A0A6C0INQ9</accession>
<organism evidence="1">
    <name type="scientific">viral metagenome</name>
    <dbReference type="NCBI Taxonomy" id="1070528"/>
    <lineage>
        <taxon>unclassified sequences</taxon>
        <taxon>metagenomes</taxon>
        <taxon>organismal metagenomes</taxon>
    </lineage>
</organism>
<name>A0A6C0INQ9_9ZZZZ</name>
<dbReference type="AlphaFoldDB" id="A0A6C0INQ9"/>